<keyword evidence="4 11" id="KW-0808">Transferase</keyword>
<proteinExistence type="predicted"/>
<feature type="transmembrane region" description="Helical" evidence="9">
    <location>
        <begin position="6"/>
        <end position="27"/>
    </location>
</feature>
<evidence type="ECO:0000256" key="8">
    <source>
        <dbReference type="SAM" id="MobiDB-lite"/>
    </source>
</evidence>
<keyword evidence="5 9" id="KW-0812">Transmembrane</keyword>
<gene>
    <name evidence="11" type="ORF">Pla133_42960</name>
</gene>
<keyword evidence="6 9" id="KW-1133">Transmembrane helix</keyword>
<protein>
    <submittedName>
        <fullName evidence="11">Dolichyl-phosphate-mannose-protein mannosyltransferase</fullName>
    </submittedName>
</protein>
<feature type="transmembrane region" description="Helical" evidence="9">
    <location>
        <begin position="93"/>
        <end position="114"/>
    </location>
</feature>
<evidence type="ECO:0000256" key="4">
    <source>
        <dbReference type="ARBA" id="ARBA00022679"/>
    </source>
</evidence>
<keyword evidence="3 11" id="KW-0328">Glycosyltransferase</keyword>
<dbReference type="RefSeq" id="WP_419191793.1">
    <property type="nucleotide sequence ID" value="NZ_CP036287.1"/>
</dbReference>
<dbReference type="GO" id="GO:0016763">
    <property type="term" value="F:pentosyltransferase activity"/>
    <property type="evidence" value="ECO:0007669"/>
    <property type="project" value="TreeGrafter"/>
</dbReference>
<evidence type="ECO:0000256" key="2">
    <source>
        <dbReference type="ARBA" id="ARBA00022475"/>
    </source>
</evidence>
<dbReference type="Proteomes" id="UP000316921">
    <property type="component" value="Chromosome"/>
</dbReference>
<feature type="transmembrane region" description="Helical" evidence="9">
    <location>
        <begin position="307"/>
        <end position="334"/>
    </location>
</feature>
<evidence type="ECO:0000256" key="6">
    <source>
        <dbReference type="ARBA" id="ARBA00022989"/>
    </source>
</evidence>
<evidence type="ECO:0000256" key="3">
    <source>
        <dbReference type="ARBA" id="ARBA00022676"/>
    </source>
</evidence>
<name>A0A518BQC8_9BACT</name>
<sequence length="625" mass="66169">MSRTTLYWLAVLALLGVYGGSLLALAYQLPPTADERLYFSCGYHLVTYLDWSVYHLRYQGPLGLYLNQLFAGDLDPAVYTSQELMPALALGRLGIAFVALLTAALTFAAAFAVIGRGGALLALALFVLNPMLLGHGALVTTDMPHALATLLATAALLWCVQRPSAQRALVVGFACGLAVGTKYLAAVFVPLIAIVAITAVVARGDGQREASAGRRLKVGSAALGAMVVGGLFALHAAYLFTQPFAPAAGDAYRSAAFAALDAPLLRQLPRVLPLALAQGLDFMLSTDGVAGPRAGYMLGAYHESTPLYYPLALAVKTPVVVLGAFALGAVALLLPSRRITSRQRVALGLLLALIVLPIAALTFGTSYKLGVRYLLQLMPLMAIVGGFAVVTLAAAPSAVRRALAAGLVLAVVPVGLELRGIWPNAIAYYNAPAGGSDAGLEYFADSNTEWGQMKDLGLVRLEDEFGALQVVTRAGGPRFGRLAIYFDQLAPQSRQAAGPSDHWLLGFEPIGRTQGAWRAYDVRPDDYERLAATDPSGGRRRELVIAYLAEGRLEEAARHQSLLSPSDSLSVLASTITRWVRGQRSEVRGRARRSSTSPSVGSRSAASTRCPTCSPARGRLRPTSV</sequence>
<dbReference type="PANTHER" id="PTHR33908">
    <property type="entry name" value="MANNOSYLTRANSFERASE YKCB-RELATED"/>
    <property type="match status" value="1"/>
</dbReference>
<feature type="transmembrane region" description="Helical" evidence="9">
    <location>
        <begin position="183"/>
        <end position="202"/>
    </location>
</feature>
<evidence type="ECO:0000313" key="12">
    <source>
        <dbReference type="Proteomes" id="UP000316921"/>
    </source>
</evidence>
<accession>A0A518BQC8</accession>
<dbReference type="GO" id="GO:0009103">
    <property type="term" value="P:lipopolysaccharide biosynthetic process"/>
    <property type="evidence" value="ECO:0007669"/>
    <property type="project" value="UniProtKB-ARBA"/>
</dbReference>
<dbReference type="GO" id="GO:0005886">
    <property type="term" value="C:plasma membrane"/>
    <property type="evidence" value="ECO:0007669"/>
    <property type="project" value="UniProtKB-SubCell"/>
</dbReference>
<organism evidence="11 12">
    <name type="scientific">Engelhardtia mirabilis</name>
    <dbReference type="NCBI Taxonomy" id="2528011"/>
    <lineage>
        <taxon>Bacteria</taxon>
        <taxon>Pseudomonadati</taxon>
        <taxon>Planctomycetota</taxon>
        <taxon>Planctomycetia</taxon>
        <taxon>Planctomycetia incertae sedis</taxon>
        <taxon>Engelhardtia</taxon>
    </lineage>
</organism>
<dbReference type="InterPro" id="IPR050297">
    <property type="entry name" value="LipidA_mod_glycosyltrf_83"/>
</dbReference>
<dbReference type="AlphaFoldDB" id="A0A518BQC8"/>
<dbReference type="EMBL" id="CP036287">
    <property type="protein sequence ID" value="QDU69179.1"/>
    <property type="molecule type" value="Genomic_DNA"/>
</dbReference>
<dbReference type="Pfam" id="PF13231">
    <property type="entry name" value="PMT_2"/>
    <property type="match status" value="1"/>
</dbReference>
<evidence type="ECO:0000256" key="5">
    <source>
        <dbReference type="ARBA" id="ARBA00022692"/>
    </source>
</evidence>
<comment type="subcellular location">
    <subcellularLocation>
        <location evidence="1">Cell membrane</location>
        <topology evidence="1">Multi-pass membrane protein</topology>
    </subcellularLocation>
</comment>
<keyword evidence="2" id="KW-1003">Cell membrane</keyword>
<evidence type="ECO:0000256" key="1">
    <source>
        <dbReference type="ARBA" id="ARBA00004651"/>
    </source>
</evidence>
<feature type="compositionally biased region" description="Low complexity" evidence="8">
    <location>
        <begin position="594"/>
        <end position="607"/>
    </location>
</feature>
<keyword evidence="12" id="KW-1185">Reference proteome</keyword>
<dbReference type="PANTHER" id="PTHR33908:SF11">
    <property type="entry name" value="MEMBRANE PROTEIN"/>
    <property type="match status" value="1"/>
</dbReference>
<feature type="transmembrane region" description="Helical" evidence="9">
    <location>
        <begin position="222"/>
        <end position="240"/>
    </location>
</feature>
<feature type="transmembrane region" description="Helical" evidence="9">
    <location>
        <begin position="120"/>
        <end position="139"/>
    </location>
</feature>
<evidence type="ECO:0000256" key="9">
    <source>
        <dbReference type="SAM" id="Phobius"/>
    </source>
</evidence>
<feature type="region of interest" description="Disordered" evidence="8">
    <location>
        <begin position="584"/>
        <end position="625"/>
    </location>
</feature>
<evidence type="ECO:0000256" key="7">
    <source>
        <dbReference type="ARBA" id="ARBA00023136"/>
    </source>
</evidence>
<feature type="transmembrane region" description="Helical" evidence="9">
    <location>
        <begin position="346"/>
        <end position="367"/>
    </location>
</feature>
<feature type="domain" description="Glycosyltransferase RgtA/B/C/D-like" evidence="10">
    <location>
        <begin position="93"/>
        <end position="199"/>
    </location>
</feature>
<reference evidence="11 12" key="1">
    <citation type="submission" date="2019-02" db="EMBL/GenBank/DDBJ databases">
        <title>Deep-cultivation of Planctomycetes and their phenomic and genomic characterization uncovers novel biology.</title>
        <authorList>
            <person name="Wiegand S."/>
            <person name="Jogler M."/>
            <person name="Boedeker C."/>
            <person name="Pinto D."/>
            <person name="Vollmers J."/>
            <person name="Rivas-Marin E."/>
            <person name="Kohn T."/>
            <person name="Peeters S.H."/>
            <person name="Heuer A."/>
            <person name="Rast P."/>
            <person name="Oberbeckmann S."/>
            <person name="Bunk B."/>
            <person name="Jeske O."/>
            <person name="Meyerdierks A."/>
            <person name="Storesund J.E."/>
            <person name="Kallscheuer N."/>
            <person name="Luecker S."/>
            <person name="Lage O.M."/>
            <person name="Pohl T."/>
            <person name="Merkel B.J."/>
            <person name="Hornburger P."/>
            <person name="Mueller R.-W."/>
            <person name="Bruemmer F."/>
            <person name="Labrenz M."/>
            <person name="Spormann A.M."/>
            <person name="Op den Camp H."/>
            <person name="Overmann J."/>
            <person name="Amann R."/>
            <person name="Jetten M.S.M."/>
            <person name="Mascher T."/>
            <person name="Medema M.H."/>
            <person name="Devos D.P."/>
            <person name="Kaster A.-K."/>
            <person name="Ovreas L."/>
            <person name="Rohde M."/>
            <person name="Galperin M.Y."/>
            <person name="Jogler C."/>
        </authorList>
    </citation>
    <scope>NUCLEOTIDE SEQUENCE [LARGE SCALE GENOMIC DNA]</scope>
    <source>
        <strain evidence="11 12">Pla133</strain>
    </source>
</reference>
<keyword evidence="7 9" id="KW-0472">Membrane</keyword>
<dbReference type="KEGG" id="pbap:Pla133_42960"/>
<dbReference type="InterPro" id="IPR038731">
    <property type="entry name" value="RgtA/B/C-like"/>
</dbReference>
<feature type="transmembrane region" description="Helical" evidence="9">
    <location>
        <begin position="373"/>
        <end position="395"/>
    </location>
</feature>
<evidence type="ECO:0000313" key="11">
    <source>
        <dbReference type="EMBL" id="QDU69179.1"/>
    </source>
</evidence>
<evidence type="ECO:0000259" key="10">
    <source>
        <dbReference type="Pfam" id="PF13231"/>
    </source>
</evidence>